<protein>
    <submittedName>
        <fullName evidence="2">Glucokinase</fullName>
    </submittedName>
</protein>
<dbReference type="Proteomes" id="UP000184390">
    <property type="component" value="Unassembled WGS sequence"/>
</dbReference>
<dbReference type="PANTHER" id="PTHR18964">
    <property type="entry name" value="ROK (REPRESSOR, ORF, KINASE) FAMILY"/>
    <property type="match status" value="1"/>
</dbReference>
<dbReference type="PANTHER" id="PTHR18964:SF169">
    <property type="entry name" value="N-ACETYLMANNOSAMINE KINASE"/>
    <property type="match status" value="1"/>
</dbReference>
<dbReference type="Gene3D" id="3.30.420.40">
    <property type="match status" value="2"/>
</dbReference>
<evidence type="ECO:0000313" key="3">
    <source>
        <dbReference type="Proteomes" id="UP000184390"/>
    </source>
</evidence>
<evidence type="ECO:0000313" key="2">
    <source>
        <dbReference type="EMBL" id="SHI74610.1"/>
    </source>
</evidence>
<organism evidence="2 3">
    <name type="scientific">Actinomyces denticolens</name>
    <dbReference type="NCBI Taxonomy" id="52767"/>
    <lineage>
        <taxon>Bacteria</taxon>
        <taxon>Bacillati</taxon>
        <taxon>Actinomycetota</taxon>
        <taxon>Actinomycetes</taxon>
        <taxon>Actinomycetales</taxon>
        <taxon>Actinomycetaceae</taxon>
        <taxon>Actinomyces</taxon>
    </lineage>
</organism>
<sequence length="348" mass="34237">MASTDAGGATVASHAPRTTGGAGAPVVVGLDLGGTKMAAALVGADGRLLGPVSSIPTPAHEGPDAMLDAIAALIVEVAREGGAGSARGAGAIGGPATIDAVGIGTAGVVDVERGEIVSATDAITDWAGTRVARGVQARLEAEGLGRLPIHVENDVDAYAAGEAWLGAGRETRCALMVAVGTGVGGSVLLDGVPLRGAHHVAGEIGHMPSGLAAGETCTCGRPGHLEPIAAGPQIHRRYLAAGGDPAAVNAHDVERRAQAGDELAARVYREAAVALAQAIAGVATVLDPERVIISGGLARAGELWWAPLREAFSAEVIGPLAGIEIVPAELGTTAPIIGAARGALALIG</sequence>
<name>A0ABY1I810_9ACTO</name>
<keyword evidence="3" id="KW-1185">Reference proteome</keyword>
<dbReference type="InterPro" id="IPR043129">
    <property type="entry name" value="ATPase_NBD"/>
</dbReference>
<reference evidence="2 3" key="1">
    <citation type="submission" date="2016-11" db="EMBL/GenBank/DDBJ databases">
        <authorList>
            <person name="Varghese N."/>
            <person name="Submissions S."/>
        </authorList>
    </citation>
    <scope>NUCLEOTIDE SEQUENCE [LARGE SCALE GENOMIC DNA]</scope>
    <source>
        <strain evidence="2 3">PA</strain>
    </source>
</reference>
<dbReference type="SUPFAM" id="SSF53067">
    <property type="entry name" value="Actin-like ATPase domain"/>
    <property type="match status" value="1"/>
</dbReference>
<dbReference type="EMBL" id="FQYL01000004">
    <property type="protein sequence ID" value="SHI74610.1"/>
    <property type="molecule type" value="Genomic_DNA"/>
</dbReference>
<dbReference type="InterPro" id="IPR000600">
    <property type="entry name" value="ROK"/>
</dbReference>
<comment type="caution">
    <text evidence="2">The sequence shown here is derived from an EMBL/GenBank/DDBJ whole genome shotgun (WGS) entry which is preliminary data.</text>
</comment>
<comment type="similarity">
    <text evidence="1">Belongs to the ROK (NagC/XylR) family.</text>
</comment>
<proteinExistence type="inferred from homology"/>
<accession>A0ABY1I810</accession>
<gene>
    <name evidence="2" type="ORF">SAMN05216246_104184</name>
</gene>
<dbReference type="Pfam" id="PF00480">
    <property type="entry name" value="ROK"/>
    <property type="match status" value="1"/>
</dbReference>
<evidence type="ECO:0000256" key="1">
    <source>
        <dbReference type="ARBA" id="ARBA00006479"/>
    </source>
</evidence>
<dbReference type="RefSeq" id="WP_073452314.1">
    <property type="nucleotide sequence ID" value="NZ_FQYL01000004.1"/>
</dbReference>